<dbReference type="EMBL" id="CP016438">
    <property type="protein sequence ID" value="ANS70012.1"/>
    <property type="molecule type" value="Genomic_DNA"/>
</dbReference>
<dbReference type="AlphaFoldDB" id="A0A1B1MNP0"/>
<protein>
    <submittedName>
        <fullName evidence="1">Iron-sulfur protein</fullName>
    </submittedName>
</protein>
<reference evidence="1 2" key="1">
    <citation type="submission" date="2016-07" db="EMBL/GenBank/DDBJ databases">
        <title>Enhancement of antibiotic productionsby engineered nitrateutilization in actinobacteria.</title>
        <authorList>
            <person name="Meng S.C."/>
        </authorList>
    </citation>
    <scope>NUCLEOTIDE SEQUENCE [LARGE SCALE GENOMIC DNA]</scope>
    <source>
        <strain evidence="1 2">NRRL 2936</strain>
    </source>
</reference>
<dbReference type="PATRIC" id="fig|1915.4.peg.8565"/>
<proteinExistence type="predicted"/>
<evidence type="ECO:0000313" key="2">
    <source>
        <dbReference type="Proteomes" id="UP000092598"/>
    </source>
</evidence>
<evidence type="ECO:0000313" key="1">
    <source>
        <dbReference type="EMBL" id="ANS70012.1"/>
    </source>
</evidence>
<organism evidence="1 2">
    <name type="scientific">Streptomyces lincolnensis</name>
    <dbReference type="NCBI Taxonomy" id="1915"/>
    <lineage>
        <taxon>Bacteria</taxon>
        <taxon>Bacillati</taxon>
        <taxon>Actinomycetota</taxon>
        <taxon>Actinomycetes</taxon>
        <taxon>Kitasatosporales</taxon>
        <taxon>Streptomycetaceae</taxon>
        <taxon>Streptomyces</taxon>
    </lineage>
</organism>
<dbReference type="Pfam" id="PF11575">
    <property type="entry name" value="FhuF_C"/>
    <property type="match status" value="1"/>
</dbReference>
<accession>A0A1B1MNP0</accession>
<keyword evidence="2" id="KW-1185">Reference proteome</keyword>
<dbReference type="KEGG" id="sls:SLINC_7788"/>
<dbReference type="GO" id="GO:0051537">
    <property type="term" value="F:2 iron, 2 sulfur cluster binding"/>
    <property type="evidence" value="ECO:0007669"/>
    <property type="project" value="InterPro"/>
</dbReference>
<dbReference type="STRING" id="1915.SLINC_7788"/>
<dbReference type="InterPro" id="IPR024726">
    <property type="entry name" value="FhuF_C"/>
</dbReference>
<dbReference type="RefSeq" id="WP_067443523.1">
    <property type="nucleotide sequence ID" value="NZ_CP016438.1"/>
</dbReference>
<dbReference type="OrthoDB" id="5181364at2"/>
<sequence length="281" mass="30327">MSVAVETPPAGAVAHVLADAYRRLADVCEALTLRVAQPGAGEGQAGPTAQELMSHQGTLDAFVDAEAARVRERYGTTPRRDVAASRALHDYAWSVGLLMGGVWYLERRVPRIRPEDLRLDLDTATYTITPGTELACLTGDSLAGGSGVLTLPEEEQLRAALRMAVADHMRPLLVALGPTVRRGARTLWGMVSDDLVSGIWYLGRMLGQEGAAVRAATDVLPIAVPPYPAGADFRHLVGDDGRRHATRTRAGCCMFYKIRPEEACVTCPRTGDAERLRRLEG</sequence>
<name>A0A1B1MNP0_STRLN</name>
<dbReference type="Proteomes" id="UP000092598">
    <property type="component" value="Chromosome"/>
</dbReference>
<gene>
    <name evidence="1" type="ORF">SLINC_7788</name>
</gene>